<evidence type="ECO:0000313" key="2">
    <source>
        <dbReference type="Proteomes" id="UP000265618"/>
    </source>
</evidence>
<protein>
    <submittedName>
        <fullName evidence="1">Uncharacterized protein</fullName>
    </submittedName>
</protein>
<sequence>MQTRFLMCVYSVLQERDTFGTGVLSYKKEILSVRSQYHDNAEISDCVALDNVTWAPFLERVPKGHTWAPVTVRIAKSYPCFGIFHLTPVDGSGAVTSECDMHPGRNGEKFNAGPQWVMSICTLLFPSDSVQPEV</sequence>
<comment type="caution">
    <text evidence="1">The sequence shown here is derived from an EMBL/GenBank/DDBJ whole genome shotgun (WGS) entry which is preliminary data.</text>
</comment>
<proteinExistence type="predicted"/>
<dbReference type="AlphaFoldDB" id="A0A9K3GL62"/>
<evidence type="ECO:0000313" key="1">
    <source>
        <dbReference type="EMBL" id="GIQ87028.1"/>
    </source>
</evidence>
<reference evidence="1 2" key="1">
    <citation type="journal article" date="2018" name="PLoS ONE">
        <title>The draft genome of Kipferlia bialata reveals reductive genome evolution in fornicate parasites.</title>
        <authorList>
            <person name="Tanifuji G."/>
            <person name="Takabayashi S."/>
            <person name="Kume K."/>
            <person name="Takagi M."/>
            <person name="Nakayama T."/>
            <person name="Kamikawa R."/>
            <person name="Inagaki Y."/>
            <person name="Hashimoto T."/>
        </authorList>
    </citation>
    <scope>NUCLEOTIDE SEQUENCE [LARGE SCALE GENOMIC DNA]</scope>
    <source>
        <strain evidence="1">NY0173</strain>
    </source>
</reference>
<dbReference type="EMBL" id="BDIP01002926">
    <property type="protein sequence ID" value="GIQ87028.1"/>
    <property type="molecule type" value="Genomic_DNA"/>
</dbReference>
<accession>A0A9K3GL62</accession>
<name>A0A9K3GL62_9EUKA</name>
<gene>
    <name evidence="1" type="ORF">KIPB_008987</name>
</gene>
<organism evidence="1 2">
    <name type="scientific">Kipferlia bialata</name>
    <dbReference type="NCBI Taxonomy" id="797122"/>
    <lineage>
        <taxon>Eukaryota</taxon>
        <taxon>Metamonada</taxon>
        <taxon>Carpediemonas-like organisms</taxon>
        <taxon>Kipferlia</taxon>
    </lineage>
</organism>
<dbReference type="Proteomes" id="UP000265618">
    <property type="component" value="Unassembled WGS sequence"/>
</dbReference>
<keyword evidence="2" id="KW-1185">Reference proteome</keyword>